<keyword evidence="9" id="KW-0804">Transcription</keyword>
<dbReference type="AlphaFoldDB" id="A0A8T2NUF9"/>
<keyword evidence="8" id="KW-0238">DNA-binding</keyword>
<dbReference type="PANTHER" id="PTHR24388:SF90">
    <property type="entry name" value="C2H2-TYPE DOMAIN-CONTAINING PROTEIN"/>
    <property type="match status" value="1"/>
</dbReference>
<sequence length="811" mass="88873">MTEFLMECNDEELETWQKVTEVIEIDDDDDPIFVKEVVCLDRPDNTGHTPALKHSRQMTSSPAASSISIAGEPQSSLLSITKSTAPVTSDSRSVVTTEKNASSEPPVSNNQVVFVCSSPLMQQPTSMQHSQGNVVILGGVQNPLLSNKSAVHQLISATPQPPAKSSPATRQPPAQSSQAALQPAKQVNLMSPLGTQHANGTSITVLPAFNPLLQQAKTVQLGQGKNVVSLGIVQNPLLARKSAFQLINVIPEPAVLASSITLLPAAQLSQATAEPAAQSSPSPPLPVVQSVPGTVRQVLKLVREQVTQQAAPGVLCKPTVQLSPNNLLQTVLPSSVVQQSVAQPSPLNLRKPTNAGSVVGKPIAQPGCLPLKGVVRSKRKKVQAAPGALCKQPPPTVQAKKDTLSSGGVLKNHMKVCCIDALNKAFPESPTQCITDICSRFGNNGKLVMLVSEFYYGNHCGDQTAPEKLMTDKIYRCNNCSKLITNNIGLMDHMKHHFVLLCHNSKALAYHNTCQHCYRRYKTPLLLWLHTEGVHTQYHSTTNCKICELDFEKEQSLLEHMRDTHKPGEMPYVCQVCNFRSSFFSEVDSHFRSRHKNTKNLLCPFCLKVLESAQMYVSHFIKHQVIICTSLRAKSGSHETESNPSLNSMEMPLVLQSKGKEPIDPSPLEGDCKALWNIRRHGAMPSEELRKKHKKSCGILWDIKLECLNCDFLADLSDTNLMSKHLIERSHHTCRVIIDKETCERIQKTLQEGLSAGNAHLSAKSGAFEEQSWAQHEGIVLSLCFSVTIRKLQLSVVSLMMLCGSQRLKEI</sequence>
<dbReference type="InterPro" id="IPR059074">
    <property type="entry name" value="zf-C2H2_Z280C_D"/>
</dbReference>
<evidence type="ECO:0000313" key="14">
    <source>
        <dbReference type="EMBL" id="KAG9341148.1"/>
    </source>
</evidence>
<dbReference type="InterPro" id="IPR036236">
    <property type="entry name" value="Znf_C2H2_sf"/>
</dbReference>
<evidence type="ECO:0000256" key="3">
    <source>
        <dbReference type="ARBA" id="ARBA00022723"/>
    </source>
</evidence>
<dbReference type="Proteomes" id="UP000824540">
    <property type="component" value="Unassembled WGS sequence"/>
</dbReference>
<keyword evidence="7" id="KW-0805">Transcription regulation</keyword>
<keyword evidence="15" id="KW-1185">Reference proteome</keyword>
<proteinExistence type="predicted"/>
<dbReference type="FunFam" id="3.30.160.60:FF:000298">
    <property type="entry name" value="zinc finger protein 280D isoform X1"/>
    <property type="match status" value="1"/>
</dbReference>
<evidence type="ECO:0000256" key="6">
    <source>
        <dbReference type="ARBA" id="ARBA00022833"/>
    </source>
</evidence>
<evidence type="ECO:0000256" key="9">
    <source>
        <dbReference type="ARBA" id="ARBA00023163"/>
    </source>
</evidence>
<feature type="domain" description="C2H2-type" evidence="13">
    <location>
        <begin position="475"/>
        <end position="497"/>
    </location>
</feature>
<feature type="non-terminal residue" evidence="14">
    <location>
        <position position="811"/>
    </location>
</feature>
<evidence type="ECO:0000259" key="13">
    <source>
        <dbReference type="PROSITE" id="PS50157"/>
    </source>
</evidence>
<dbReference type="PROSITE" id="PS50157">
    <property type="entry name" value="ZINC_FINGER_C2H2_2"/>
    <property type="match status" value="2"/>
</dbReference>
<evidence type="ECO:0000256" key="2">
    <source>
        <dbReference type="ARBA" id="ARBA00004123"/>
    </source>
</evidence>
<evidence type="ECO:0000256" key="4">
    <source>
        <dbReference type="ARBA" id="ARBA00022737"/>
    </source>
</evidence>
<keyword evidence="4" id="KW-0677">Repeat</keyword>
<keyword evidence="3" id="KW-0479">Metal-binding</keyword>
<organism evidence="14 15">
    <name type="scientific">Albula glossodonta</name>
    <name type="common">roundjaw bonefish</name>
    <dbReference type="NCBI Taxonomy" id="121402"/>
    <lineage>
        <taxon>Eukaryota</taxon>
        <taxon>Metazoa</taxon>
        <taxon>Chordata</taxon>
        <taxon>Craniata</taxon>
        <taxon>Vertebrata</taxon>
        <taxon>Euteleostomi</taxon>
        <taxon>Actinopterygii</taxon>
        <taxon>Neopterygii</taxon>
        <taxon>Teleostei</taxon>
        <taxon>Albuliformes</taxon>
        <taxon>Albulidae</taxon>
        <taxon>Albula</taxon>
    </lineage>
</organism>
<dbReference type="GO" id="GO:0000978">
    <property type="term" value="F:RNA polymerase II cis-regulatory region sequence-specific DNA binding"/>
    <property type="evidence" value="ECO:0007669"/>
    <property type="project" value="TreeGrafter"/>
</dbReference>
<feature type="region of interest" description="Disordered" evidence="12">
    <location>
        <begin position="44"/>
        <end position="108"/>
    </location>
</feature>
<evidence type="ECO:0000256" key="12">
    <source>
        <dbReference type="SAM" id="MobiDB-lite"/>
    </source>
</evidence>
<keyword evidence="5 11" id="KW-0863">Zinc-finger</keyword>
<accession>A0A8T2NUF9</accession>
<dbReference type="EMBL" id="JAFBMS010000037">
    <property type="protein sequence ID" value="KAG9341148.1"/>
    <property type="molecule type" value="Genomic_DNA"/>
</dbReference>
<dbReference type="OrthoDB" id="10032537at2759"/>
<dbReference type="GO" id="GO:0005634">
    <property type="term" value="C:nucleus"/>
    <property type="evidence" value="ECO:0007669"/>
    <property type="project" value="UniProtKB-SubCell"/>
</dbReference>
<dbReference type="GO" id="GO:0000981">
    <property type="term" value="F:DNA-binding transcription factor activity, RNA polymerase II-specific"/>
    <property type="evidence" value="ECO:0007669"/>
    <property type="project" value="TreeGrafter"/>
</dbReference>
<feature type="compositionally biased region" description="Low complexity" evidence="12">
    <location>
        <begin position="165"/>
        <end position="183"/>
    </location>
</feature>
<dbReference type="InterPro" id="IPR050527">
    <property type="entry name" value="Snail/Krueppel_Znf"/>
</dbReference>
<evidence type="ECO:0000313" key="15">
    <source>
        <dbReference type="Proteomes" id="UP000824540"/>
    </source>
</evidence>
<feature type="compositionally biased region" description="Low complexity" evidence="12">
    <location>
        <begin position="60"/>
        <end position="70"/>
    </location>
</feature>
<evidence type="ECO:0000256" key="11">
    <source>
        <dbReference type="PROSITE-ProRule" id="PRU00042"/>
    </source>
</evidence>
<keyword evidence="6" id="KW-0862">Zinc</keyword>
<dbReference type="SMART" id="SM00355">
    <property type="entry name" value="ZnF_C2H2"/>
    <property type="match status" value="6"/>
</dbReference>
<keyword evidence="10" id="KW-0539">Nucleus</keyword>
<name>A0A8T2NUF9_9TELE</name>
<dbReference type="Gene3D" id="3.30.160.60">
    <property type="entry name" value="Classic Zinc Finger"/>
    <property type="match status" value="1"/>
</dbReference>
<protein>
    <recommendedName>
        <fullName evidence="13">C2H2-type domain-containing protein</fullName>
    </recommendedName>
</protein>
<feature type="compositionally biased region" description="Polar residues" evidence="12">
    <location>
        <begin position="73"/>
        <end position="108"/>
    </location>
</feature>
<dbReference type="SUPFAM" id="SSF57667">
    <property type="entry name" value="beta-beta-alpha zinc fingers"/>
    <property type="match status" value="1"/>
</dbReference>
<dbReference type="PANTHER" id="PTHR24388">
    <property type="entry name" value="ZINC FINGER PROTEIN"/>
    <property type="match status" value="1"/>
</dbReference>
<dbReference type="InterPro" id="IPR013087">
    <property type="entry name" value="Znf_C2H2_type"/>
</dbReference>
<evidence type="ECO:0000256" key="5">
    <source>
        <dbReference type="ARBA" id="ARBA00022771"/>
    </source>
</evidence>
<evidence type="ECO:0000256" key="1">
    <source>
        <dbReference type="ARBA" id="ARBA00003729"/>
    </source>
</evidence>
<evidence type="ECO:0000256" key="7">
    <source>
        <dbReference type="ARBA" id="ARBA00023015"/>
    </source>
</evidence>
<reference evidence="14" key="1">
    <citation type="thesis" date="2021" institute="BYU ScholarsArchive" country="Provo, UT, USA">
        <title>Applications of and Algorithms for Genome Assembly and Genomic Analyses with an Emphasis on Marine Teleosts.</title>
        <authorList>
            <person name="Pickett B.D."/>
        </authorList>
    </citation>
    <scope>NUCLEOTIDE SEQUENCE</scope>
    <source>
        <strain evidence="14">HI-2016</strain>
    </source>
</reference>
<evidence type="ECO:0000256" key="8">
    <source>
        <dbReference type="ARBA" id="ARBA00023125"/>
    </source>
</evidence>
<gene>
    <name evidence="14" type="ORF">JZ751_019587</name>
</gene>
<feature type="region of interest" description="Disordered" evidence="12">
    <location>
        <begin position="157"/>
        <end position="183"/>
    </location>
</feature>
<comment type="caution">
    <text evidence="14">The sequence shown here is derived from an EMBL/GenBank/DDBJ whole genome shotgun (WGS) entry which is preliminary data.</text>
</comment>
<evidence type="ECO:0000256" key="10">
    <source>
        <dbReference type="ARBA" id="ARBA00023242"/>
    </source>
</evidence>
<dbReference type="PROSITE" id="PS00028">
    <property type="entry name" value="ZINC_FINGER_C2H2_1"/>
    <property type="match status" value="3"/>
</dbReference>
<comment type="subcellular location">
    <subcellularLocation>
        <location evidence="2">Nucleus</location>
    </subcellularLocation>
</comment>
<dbReference type="GO" id="GO:0008270">
    <property type="term" value="F:zinc ion binding"/>
    <property type="evidence" value="ECO:0007669"/>
    <property type="project" value="UniProtKB-KW"/>
</dbReference>
<feature type="domain" description="C2H2-type" evidence="13">
    <location>
        <begin position="542"/>
        <end position="570"/>
    </location>
</feature>
<comment type="function">
    <text evidence="1">May function as a transcription factor.</text>
</comment>
<dbReference type="Pfam" id="PF25414">
    <property type="entry name" value="zf-C2H2_Z280C_D"/>
    <property type="match status" value="1"/>
</dbReference>